<evidence type="ECO:0000259" key="2">
    <source>
        <dbReference type="SMART" id="SM00327"/>
    </source>
</evidence>
<dbReference type="Gene3D" id="3.40.50.410">
    <property type="entry name" value="von Willebrand factor, type A domain"/>
    <property type="match status" value="1"/>
</dbReference>
<dbReference type="InterPro" id="IPR036465">
    <property type="entry name" value="vWFA_dom_sf"/>
</dbReference>
<reference evidence="3 4" key="1">
    <citation type="submission" date="2016-10" db="EMBL/GenBank/DDBJ databases">
        <authorList>
            <person name="de Groot N.N."/>
        </authorList>
    </citation>
    <scope>NUCLEOTIDE SEQUENCE [LARGE SCALE GENOMIC DNA]</scope>
    <source>
        <strain evidence="4">KMM 9023,NRIC 0796,JCM 17311,KCTC 23692</strain>
    </source>
</reference>
<keyword evidence="1" id="KW-1133">Transmembrane helix</keyword>
<keyword evidence="4" id="KW-1185">Reference proteome</keyword>
<name>A0A1I6E3I6_9RHOB</name>
<evidence type="ECO:0000313" key="4">
    <source>
        <dbReference type="Proteomes" id="UP000199302"/>
    </source>
</evidence>
<accession>A0A1I6E3I6</accession>
<feature type="domain" description="VWFA" evidence="2">
    <location>
        <begin position="94"/>
        <end position="269"/>
    </location>
</feature>
<gene>
    <name evidence="3" type="ORF">SAMN04515673_10749</name>
</gene>
<proteinExistence type="predicted"/>
<evidence type="ECO:0000256" key="1">
    <source>
        <dbReference type="SAM" id="Phobius"/>
    </source>
</evidence>
<dbReference type="OrthoDB" id="8005957at2"/>
<dbReference type="AlphaFoldDB" id="A0A1I6E3I6"/>
<dbReference type="SUPFAM" id="SSF53300">
    <property type="entry name" value="vWA-like"/>
    <property type="match status" value="1"/>
</dbReference>
<feature type="transmembrane region" description="Helical" evidence="1">
    <location>
        <begin position="62"/>
        <end position="83"/>
    </location>
</feature>
<dbReference type="CDD" id="cd00198">
    <property type="entry name" value="vWFA"/>
    <property type="match status" value="1"/>
</dbReference>
<dbReference type="SMART" id="SM00327">
    <property type="entry name" value="VWA"/>
    <property type="match status" value="1"/>
</dbReference>
<keyword evidence="1" id="KW-0812">Transmembrane</keyword>
<evidence type="ECO:0000313" key="3">
    <source>
        <dbReference type="EMBL" id="SFR12334.1"/>
    </source>
</evidence>
<dbReference type="Pfam" id="PF13519">
    <property type="entry name" value="VWA_2"/>
    <property type="match status" value="1"/>
</dbReference>
<keyword evidence="1" id="KW-0472">Membrane</keyword>
<dbReference type="EMBL" id="FOYI01000007">
    <property type="protein sequence ID" value="SFR12334.1"/>
    <property type="molecule type" value="Genomic_DNA"/>
</dbReference>
<protein>
    <submittedName>
        <fullName evidence="3">Ca-activated chloride channel family protein</fullName>
    </submittedName>
</protein>
<sequence>MTGLEGLVLLRPEWLAALPLVALLAWLAMRGRRALSGWGAVIAPEFLRFLEGRGQVLRPRGLGIALPFAAVAGLAALALTGPATRQHDAPALRNLDVVFLLVDLSRSMTEGGSLDDVKAAAAQLLGEVGTRPVALGLYGSEAYLVSPPTSDPALLAPTLAVLDGETLPGAGSRTDRALALAQEVLGAANAQAGDVIVLTDGAGLGPEATHLARALDAGGTRVSAVYIAPRAAPYGMPGPDRAALLALTEAGGGRLADAEDSAALSRLIRGGGRPAASGAAASLLFADHGRWLLWPALLPALMLFRRRARG</sequence>
<dbReference type="RefSeq" id="WP_092080802.1">
    <property type="nucleotide sequence ID" value="NZ_FOYI01000007.1"/>
</dbReference>
<feature type="transmembrane region" description="Helical" evidence="1">
    <location>
        <begin position="12"/>
        <end position="29"/>
    </location>
</feature>
<dbReference type="Proteomes" id="UP000199302">
    <property type="component" value="Unassembled WGS sequence"/>
</dbReference>
<organism evidence="3 4">
    <name type="scientific">Poseidonocella sedimentorum</name>
    <dbReference type="NCBI Taxonomy" id="871652"/>
    <lineage>
        <taxon>Bacteria</taxon>
        <taxon>Pseudomonadati</taxon>
        <taxon>Pseudomonadota</taxon>
        <taxon>Alphaproteobacteria</taxon>
        <taxon>Rhodobacterales</taxon>
        <taxon>Roseobacteraceae</taxon>
        <taxon>Poseidonocella</taxon>
    </lineage>
</organism>
<dbReference type="STRING" id="871652.SAMN04515673_10749"/>
<dbReference type="InterPro" id="IPR002035">
    <property type="entry name" value="VWF_A"/>
</dbReference>